<dbReference type="InterPro" id="IPR051276">
    <property type="entry name" value="Saccharopine_DH-like_oxidrdct"/>
</dbReference>
<dbReference type="InterPro" id="IPR005097">
    <property type="entry name" value="Sacchrp_dh_NADP-bd"/>
</dbReference>
<feature type="compositionally biased region" description="Basic and acidic residues" evidence="1">
    <location>
        <begin position="200"/>
        <end position="210"/>
    </location>
</feature>
<feature type="compositionally biased region" description="Basic residues" evidence="1">
    <location>
        <begin position="211"/>
        <end position="220"/>
    </location>
</feature>
<reference evidence="3 4" key="1">
    <citation type="submission" date="2023-07" db="EMBL/GenBank/DDBJ databases">
        <title>Sequencing the genomes of 1000 actinobacteria strains.</title>
        <authorList>
            <person name="Klenk H.-P."/>
        </authorList>
    </citation>
    <scope>NUCLEOTIDE SEQUENCE [LARGE SCALE GENOMIC DNA]</scope>
    <source>
        <strain evidence="3 4">GD13</strain>
    </source>
</reference>
<evidence type="ECO:0000256" key="1">
    <source>
        <dbReference type="SAM" id="MobiDB-lite"/>
    </source>
</evidence>
<keyword evidence="4" id="KW-1185">Reference proteome</keyword>
<evidence type="ECO:0000313" key="4">
    <source>
        <dbReference type="Proteomes" id="UP001240447"/>
    </source>
</evidence>
<evidence type="ECO:0000259" key="2">
    <source>
        <dbReference type="Pfam" id="PF03435"/>
    </source>
</evidence>
<gene>
    <name evidence="3" type="ORF">J2S59_000105</name>
</gene>
<comment type="caution">
    <text evidence="3">The sequence shown here is derived from an EMBL/GenBank/DDBJ whole genome shotgun (WGS) entry which is preliminary data.</text>
</comment>
<protein>
    <submittedName>
        <fullName evidence="3">Short subunit dehydrogenase-like uncharacterized protein</fullName>
    </submittedName>
</protein>
<proteinExistence type="predicted"/>
<dbReference type="SUPFAM" id="SSF51735">
    <property type="entry name" value="NAD(P)-binding Rossmann-fold domains"/>
    <property type="match status" value="1"/>
</dbReference>
<name>A0ABT9NIQ5_9ACTN</name>
<feature type="region of interest" description="Disordered" evidence="1">
    <location>
        <begin position="198"/>
        <end position="220"/>
    </location>
</feature>
<dbReference type="RefSeq" id="WP_306824708.1">
    <property type="nucleotide sequence ID" value="NZ_JAUSQM010000001.1"/>
</dbReference>
<dbReference type="PANTHER" id="PTHR12286">
    <property type="entry name" value="SACCHAROPINE DEHYDROGENASE-LIKE OXIDOREDUCTASE"/>
    <property type="match status" value="1"/>
</dbReference>
<organism evidence="3 4">
    <name type="scientific">Nocardioides massiliensis</name>
    <dbReference type="NCBI Taxonomy" id="1325935"/>
    <lineage>
        <taxon>Bacteria</taxon>
        <taxon>Bacillati</taxon>
        <taxon>Actinomycetota</taxon>
        <taxon>Actinomycetes</taxon>
        <taxon>Propionibacteriales</taxon>
        <taxon>Nocardioidaceae</taxon>
        <taxon>Nocardioides</taxon>
    </lineage>
</organism>
<dbReference type="Pfam" id="PF03435">
    <property type="entry name" value="Sacchrp_dh_NADP"/>
    <property type="match status" value="1"/>
</dbReference>
<dbReference type="InterPro" id="IPR036291">
    <property type="entry name" value="NAD(P)-bd_dom_sf"/>
</dbReference>
<evidence type="ECO:0000313" key="3">
    <source>
        <dbReference type="EMBL" id="MDP9820296.1"/>
    </source>
</evidence>
<accession>A0ABT9NIQ5</accession>
<dbReference type="Gene3D" id="3.40.50.720">
    <property type="entry name" value="NAD(P)-binding Rossmann-like Domain"/>
    <property type="match status" value="1"/>
</dbReference>
<feature type="domain" description="Saccharopine dehydrogenase NADP binding" evidence="2">
    <location>
        <begin position="8"/>
        <end position="135"/>
    </location>
</feature>
<sequence length="391" mass="41854">MSDRELDILLLGATGFTGALTAEYLAQHAPPGLRWGLAGRNHVKLAAVREKLAAIDSACADLPLVLADTSDPASLDEAARRTRVLATTVGPYQQYGDPVVAACAKAGTDYLDITGEPEFVDRTWLAHHETAVASGARLVHACGFDSIPHDLGARYTVLQLPEDVPITVRGVVRTNAAFSGGTFHSAIGAFARGRQMQQAAKERRAREPRPQGRRSRTVVKRPHRDAELGYWLVPLPTIDPFVIARSGAALERYGPDFRYSHYAGVRRLPVAVGGMVGAAGLLGAAQVPPLRKAILSRIEPGQGPSAQRREKSRFSVDFIGEGGGRTVHTRVSGGDPGYTETAKMLAESALCLALDDNPPTAGQVTTATAMGEHLTRRLIDAQMRFEVLSVS</sequence>
<dbReference type="EMBL" id="JAUSQM010000001">
    <property type="protein sequence ID" value="MDP9820296.1"/>
    <property type="molecule type" value="Genomic_DNA"/>
</dbReference>
<dbReference type="PANTHER" id="PTHR12286:SF5">
    <property type="entry name" value="SACCHAROPINE DEHYDROGENASE-LIKE OXIDOREDUCTASE"/>
    <property type="match status" value="1"/>
</dbReference>
<dbReference type="Proteomes" id="UP001240447">
    <property type="component" value="Unassembled WGS sequence"/>
</dbReference>